<evidence type="ECO:0000313" key="3">
    <source>
        <dbReference type="WBParaSite" id="PSAMB.scaffold2167size24911.g16630.t1"/>
    </source>
</evidence>
<proteinExistence type="predicted"/>
<feature type="transmembrane region" description="Helical" evidence="1">
    <location>
        <begin position="94"/>
        <end position="118"/>
    </location>
</feature>
<dbReference type="Proteomes" id="UP000887566">
    <property type="component" value="Unplaced"/>
</dbReference>
<keyword evidence="1" id="KW-0472">Membrane</keyword>
<keyword evidence="1" id="KW-1133">Transmembrane helix</keyword>
<name>A0A914VNK3_9BILA</name>
<feature type="transmembrane region" description="Helical" evidence="1">
    <location>
        <begin position="66"/>
        <end position="87"/>
    </location>
</feature>
<evidence type="ECO:0000313" key="2">
    <source>
        <dbReference type="Proteomes" id="UP000887566"/>
    </source>
</evidence>
<dbReference type="WBParaSite" id="PSAMB.scaffold2167size24911.g16630.t1">
    <property type="protein sequence ID" value="PSAMB.scaffold2167size24911.g16630.t1"/>
    <property type="gene ID" value="PSAMB.scaffold2167size24911.g16630"/>
</dbReference>
<keyword evidence="1" id="KW-0812">Transmembrane</keyword>
<sequence length="264" mass="29672">MREDMSDRNLSVSVDGFSENNYLCCFGHAHCKTGAQTIAYFELVALTSLLSYLLASFMVYGYSSTLTYGIIISLVQAFFVFSLIIGINSENGKLLIANLVALCFLIICLFLHIIVVLYACLDKYPNLSNLRKTALPRIILSIISALLIGASVRMLYRCYRYFMDLESIRSHSSAGLIPICSDRFIQPPLSLSVEDLNRAASEEEKKIDFRHRQSVYYEATEDFDDLSDTDTSNYNNNSYMANSNYSNIVPIIVVNGIGLDRLMS</sequence>
<evidence type="ECO:0000256" key="1">
    <source>
        <dbReference type="SAM" id="Phobius"/>
    </source>
</evidence>
<organism evidence="2 3">
    <name type="scientific">Plectus sambesii</name>
    <dbReference type="NCBI Taxonomy" id="2011161"/>
    <lineage>
        <taxon>Eukaryota</taxon>
        <taxon>Metazoa</taxon>
        <taxon>Ecdysozoa</taxon>
        <taxon>Nematoda</taxon>
        <taxon>Chromadorea</taxon>
        <taxon>Plectida</taxon>
        <taxon>Plectina</taxon>
        <taxon>Plectoidea</taxon>
        <taxon>Plectidae</taxon>
        <taxon>Plectus</taxon>
    </lineage>
</organism>
<keyword evidence="2" id="KW-1185">Reference proteome</keyword>
<accession>A0A914VNK3</accession>
<reference evidence="3" key="1">
    <citation type="submission" date="2022-11" db="UniProtKB">
        <authorList>
            <consortium name="WormBaseParasite"/>
        </authorList>
    </citation>
    <scope>IDENTIFICATION</scope>
</reference>
<feature type="transmembrane region" description="Helical" evidence="1">
    <location>
        <begin position="138"/>
        <end position="156"/>
    </location>
</feature>
<protein>
    <submittedName>
        <fullName evidence="3">Uncharacterized protein</fullName>
    </submittedName>
</protein>
<feature type="transmembrane region" description="Helical" evidence="1">
    <location>
        <begin position="38"/>
        <end position="60"/>
    </location>
</feature>
<dbReference type="AlphaFoldDB" id="A0A914VNK3"/>